<evidence type="ECO:0000256" key="7">
    <source>
        <dbReference type="ARBA" id="ARBA00022842"/>
    </source>
</evidence>
<name>A0A6P5P5B1_MUSCR</name>
<dbReference type="PRINTS" id="PR01551">
    <property type="entry name" value="SPO11HOMOLOG"/>
</dbReference>
<evidence type="ECO:0000256" key="13">
    <source>
        <dbReference type="ARBA" id="ARBA00059173"/>
    </source>
</evidence>
<evidence type="ECO:0000256" key="14">
    <source>
        <dbReference type="ARBA" id="ARBA00064936"/>
    </source>
</evidence>
<evidence type="ECO:0000256" key="10">
    <source>
        <dbReference type="ARBA" id="ARBA00023235"/>
    </source>
</evidence>
<evidence type="ECO:0000313" key="20">
    <source>
        <dbReference type="Proteomes" id="UP000515126"/>
    </source>
</evidence>
<dbReference type="Pfam" id="PF04406">
    <property type="entry name" value="TP6A_N"/>
    <property type="match status" value="1"/>
</dbReference>
<dbReference type="Proteomes" id="UP000515126">
    <property type="component" value="Chromosome 2"/>
</dbReference>
<dbReference type="InterPro" id="IPR013048">
    <property type="entry name" value="Meiotic_Spo11"/>
</dbReference>
<feature type="domain" description="Spo11/DNA topoisomerase VI subunit A N-terminal" evidence="18">
    <location>
        <begin position="109"/>
        <end position="183"/>
    </location>
</feature>
<dbReference type="InterPro" id="IPR002815">
    <property type="entry name" value="Spo11/TopoVI_A"/>
</dbReference>
<evidence type="ECO:0000256" key="11">
    <source>
        <dbReference type="ARBA" id="ARBA00023242"/>
    </source>
</evidence>
<dbReference type="InterPro" id="IPR013049">
    <property type="entry name" value="Spo11/TopoVI_A_N"/>
</dbReference>
<dbReference type="GO" id="GO:0003677">
    <property type="term" value="F:DNA binding"/>
    <property type="evidence" value="ECO:0007669"/>
    <property type="project" value="UniProtKB-UniRule"/>
</dbReference>
<dbReference type="GO" id="GO:0042138">
    <property type="term" value="P:meiotic DNA double-strand break formation"/>
    <property type="evidence" value="ECO:0007669"/>
    <property type="project" value="InterPro"/>
</dbReference>
<dbReference type="Gene3D" id="1.10.10.10">
    <property type="entry name" value="Winged helix-like DNA-binding domain superfamily/Winged helix DNA-binding domain"/>
    <property type="match status" value="1"/>
</dbReference>
<dbReference type="RefSeq" id="XP_021009253.1">
    <property type="nucleotide sequence ID" value="XM_021153594.2"/>
</dbReference>
<comment type="similarity">
    <text evidence="4 16">Belongs to the TOP6A family.</text>
</comment>
<organism evidence="20 21">
    <name type="scientific">Mus caroli</name>
    <name type="common">Ryukyu mouse</name>
    <name type="synonym">Ricefield mouse</name>
    <dbReference type="NCBI Taxonomy" id="10089"/>
    <lineage>
        <taxon>Eukaryota</taxon>
        <taxon>Metazoa</taxon>
        <taxon>Chordata</taxon>
        <taxon>Craniata</taxon>
        <taxon>Vertebrata</taxon>
        <taxon>Euteleostomi</taxon>
        <taxon>Mammalia</taxon>
        <taxon>Eutheria</taxon>
        <taxon>Euarchontoglires</taxon>
        <taxon>Glires</taxon>
        <taxon>Rodentia</taxon>
        <taxon>Myomorpha</taxon>
        <taxon>Muroidea</taxon>
        <taxon>Muridae</taxon>
        <taxon>Murinae</taxon>
        <taxon>Mus</taxon>
        <taxon>Mus</taxon>
    </lineage>
</organism>
<dbReference type="Pfam" id="PF21180">
    <property type="entry name" value="TOP6A-Spo11_Toprim"/>
    <property type="match status" value="1"/>
</dbReference>
<keyword evidence="12" id="KW-0469">Meiosis</keyword>
<comment type="catalytic activity">
    <reaction evidence="1">
        <text>ATP-dependent breakage, passage and rejoining of double-stranded DNA.</text>
        <dbReference type="EC" id="5.6.2.2"/>
    </reaction>
</comment>
<evidence type="ECO:0000256" key="1">
    <source>
        <dbReference type="ARBA" id="ARBA00000185"/>
    </source>
</evidence>
<evidence type="ECO:0000259" key="17">
    <source>
        <dbReference type="Pfam" id="PF03533"/>
    </source>
</evidence>
<keyword evidence="9 16" id="KW-0238">DNA-binding</keyword>
<evidence type="ECO:0000256" key="6">
    <source>
        <dbReference type="ARBA" id="ARBA00022723"/>
    </source>
</evidence>
<comment type="function">
    <text evidence="13">Component of a topoisomerase 6 complex specifically required for meiotic recombination. Together with TOP6BL, mediates DNA cleavage that forms the double-strand breaks (DSB) that initiate meiotic recombination. The complex promotes relaxation of negative and positive supercoiled DNA and DNA decatenation through cleavage and ligation cycles. Essential for the phosphorylation of SMC3, HORMAD1 and HORMAD2.</text>
</comment>
<dbReference type="InterPro" id="IPR036388">
    <property type="entry name" value="WH-like_DNA-bd_sf"/>
</dbReference>
<dbReference type="SUPFAM" id="SSF56726">
    <property type="entry name" value="DNA topoisomerase IV, alpha subunit"/>
    <property type="match status" value="1"/>
</dbReference>
<dbReference type="GO" id="GO:0000228">
    <property type="term" value="C:nuclear chromosome"/>
    <property type="evidence" value="ECO:0007669"/>
    <property type="project" value="TreeGrafter"/>
</dbReference>
<feature type="domain" description="Topoisomerase 6 subunit A/Spo11 TOPRIM" evidence="19">
    <location>
        <begin position="232"/>
        <end position="403"/>
    </location>
</feature>
<evidence type="ECO:0000256" key="9">
    <source>
        <dbReference type="ARBA" id="ARBA00023125"/>
    </source>
</evidence>
<sequence>MAFAPMGPEASFFDALDRHRASLLAMVTRGAGETPAGATRVASSSEVLTAIENIIQDIIKSLARNEVPAFTIDNRSSWENIMFDDSVGLRMIPRCTTRKIRSDSPKSVKKFALILKILSMIYKLIQSDTYATKRSNVHSVLTLHLHRDIYYTDIQLFGNQAAVDSAIDDISCMLKVPRRSLHVLSTSKGLIAGNLRYMEEDGTRVQCTCNATATAVPTNIQGMQHLITDAKFLLIVEKDATFQRLLDDNFCSRMSPCIMVTGKGIPDLNTRLLVKKLWDTFHIPVFTLVDADPYGVEIMCIYKYGSMSMSFEAHNLTIPTIRWLGLLPSDIQRLNVPKDGLIALTKHDQLKLDSLLRRPYITYQPLWKQELEMMADSKMKAEIQALTLLSSDYLSRVYLPNKLRFGGWI</sequence>
<evidence type="ECO:0000259" key="19">
    <source>
        <dbReference type="Pfam" id="PF21180"/>
    </source>
</evidence>
<accession>A0A6P5P5B1</accession>
<keyword evidence="6" id="KW-0479">Metal-binding</keyword>
<dbReference type="FunFam" id="1.10.10.10:FF:000415">
    <property type="entry name" value="meiotic recombination protein SPO11 isoform X1"/>
    <property type="match status" value="1"/>
</dbReference>
<dbReference type="AlphaFoldDB" id="A0A6P5P5B1"/>
<evidence type="ECO:0000256" key="3">
    <source>
        <dbReference type="ARBA" id="ARBA00004123"/>
    </source>
</evidence>
<keyword evidence="7" id="KW-0460">Magnesium</keyword>
<dbReference type="InterPro" id="IPR004084">
    <property type="entry name" value="Meiosis_Spo11"/>
</dbReference>
<comment type="cofactor">
    <cofactor evidence="2">
        <name>Mg(2+)</name>
        <dbReference type="ChEBI" id="CHEBI:18420"/>
    </cofactor>
</comment>
<dbReference type="CTD" id="23626"/>
<keyword evidence="8" id="KW-0799">Topoisomerase</keyword>
<dbReference type="KEGG" id="mcal:110286921"/>
<dbReference type="InterPro" id="IPR036078">
    <property type="entry name" value="Spo11/TopoVI_A_sf"/>
</dbReference>
<dbReference type="InterPro" id="IPR034136">
    <property type="entry name" value="TOPRIM_Topo6A/Spo11"/>
</dbReference>
<dbReference type="GO" id="GO:0005524">
    <property type="term" value="F:ATP binding"/>
    <property type="evidence" value="ECO:0007669"/>
    <property type="project" value="InterPro"/>
</dbReference>
<dbReference type="PROSITE" id="PS52041">
    <property type="entry name" value="TOPO_IIB"/>
    <property type="match status" value="1"/>
</dbReference>
<dbReference type="Gene3D" id="3.40.1360.10">
    <property type="match status" value="1"/>
</dbReference>
<feature type="domain" description="Meiosis-specific protein Spo11" evidence="17">
    <location>
        <begin position="2"/>
        <end position="44"/>
    </location>
</feature>
<dbReference type="FunFam" id="3.40.1360.10:FF:000003">
    <property type="entry name" value="DNA topoisomerase 6 subunit A"/>
    <property type="match status" value="1"/>
</dbReference>
<evidence type="ECO:0000256" key="4">
    <source>
        <dbReference type="ARBA" id="ARBA00006559"/>
    </source>
</evidence>
<keyword evidence="20" id="KW-1185">Reference proteome</keyword>
<dbReference type="PRINTS" id="PR01550">
    <property type="entry name" value="TOP6AFAMILY"/>
</dbReference>
<dbReference type="PANTHER" id="PTHR10848">
    <property type="entry name" value="MEIOTIC RECOMBINATION PROTEIN SPO11"/>
    <property type="match status" value="1"/>
</dbReference>
<reference evidence="21" key="1">
    <citation type="submission" date="2025-08" db="UniProtKB">
        <authorList>
            <consortium name="RefSeq"/>
        </authorList>
    </citation>
    <scope>IDENTIFICATION</scope>
</reference>
<gene>
    <name evidence="21" type="primary">Spo11</name>
</gene>
<evidence type="ECO:0000256" key="2">
    <source>
        <dbReference type="ARBA" id="ARBA00001946"/>
    </source>
</evidence>
<evidence type="ECO:0000313" key="21">
    <source>
        <dbReference type="RefSeq" id="XP_021009253.1"/>
    </source>
</evidence>
<dbReference type="GO" id="GO:0007283">
    <property type="term" value="P:spermatogenesis"/>
    <property type="evidence" value="ECO:0007669"/>
    <property type="project" value="UniProtKB-ARBA"/>
</dbReference>
<dbReference type="CDD" id="cd00223">
    <property type="entry name" value="TOPRIM_TopoIIB_SPO"/>
    <property type="match status" value="1"/>
</dbReference>
<proteinExistence type="inferred from homology"/>
<evidence type="ECO:0000259" key="18">
    <source>
        <dbReference type="Pfam" id="PF04406"/>
    </source>
</evidence>
<comment type="subcellular location">
    <subcellularLocation>
        <location evidence="3">Nucleus</location>
    </subcellularLocation>
</comment>
<evidence type="ECO:0000256" key="8">
    <source>
        <dbReference type="ARBA" id="ARBA00023029"/>
    </source>
</evidence>
<dbReference type="GO" id="GO:0007292">
    <property type="term" value="P:female gamete generation"/>
    <property type="evidence" value="ECO:0007669"/>
    <property type="project" value="UniProtKB-ARBA"/>
</dbReference>
<comment type="caution">
    <text evidence="16">Lacks conserved residue(s) required for the propagation of feature annotation.</text>
</comment>
<dbReference type="PANTHER" id="PTHR10848:SF0">
    <property type="entry name" value="MEIOTIC RECOMBINATION PROTEIN SPO11"/>
    <property type="match status" value="1"/>
</dbReference>
<dbReference type="EC" id="5.6.2.2" evidence="5"/>
<dbReference type="GO" id="GO:0000706">
    <property type="term" value="P:meiotic DNA double-strand break processing"/>
    <property type="evidence" value="ECO:0007669"/>
    <property type="project" value="TreeGrafter"/>
</dbReference>
<evidence type="ECO:0000256" key="12">
    <source>
        <dbReference type="ARBA" id="ARBA00023254"/>
    </source>
</evidence>
<evidence type="ECO:0000256" key="15">
    <source>
        <dbReference type="ARBA" id="ARBA00072817"/>
    </source>
</evidence>
<dbReference type="GO" id="GO:0046872">
    <property type="term" value="F:metal ion binding"/>
    <property type="evidence" value="ECO:0007669"/>
    <property type="project" value="UniProtKB-KW"/>
</dbReference>
<comment type="subunit">
    <text evidence="14">Heterotetramer of SPO11 and 2 TOP6BL chains. Interacts with TOP6BL.</text>
</comment>
<keyword evidence="10" id="KW-0413">Isomerase</keyword>
<keyword evidence="11" id="KW-0539">Nucleus</keyword>
<protein>
    <recommendedName>
        <fullName evidence="15">Meiotic recombination protein SPO11</fullName>
        <ecNumber evidence="5">5.6.2.2</ecNumber>
    </recommendedName>
</protein>
<evidence type="ECO:0000256" key="5">
    <source>
        <dbReference type="ARBA" id="ARBA00012895"/>
    </source>
</evidence>
<dbReference type="GO" id="GO:0003918">
    <property type="term" value="F:DNA topoisomerase type II (double strand cut, ATP-hydrolyzing) activity"/>
    <property type="evidence" value="ECO:0007669"/>
    <property type="project" value="UniProtKB-EC"/>
</dbReference>
<dbReference type="GeneID" id="110286921"/>
<dbReference type="GO" id="GO:0007131">
    <property type="term" value="P:reciprocal meiotic recombination"/>
    <property type="evidence" value="ECO:0007669"/>
    <property type="project" value="InterPro"/>
</dbReference>
<dbReference type="Pfam" id="PF03533">
    <property type="entry name" value="SPO11_like"/>
    <property type="match status" value="1"/>
</dbReference>
<evidence type="ECO:0000256" key="16">
    <source>
        <dbReference type="PROSITE-ProRule" id="PRU01385"/>
    </source>
</evidence>